<dbReference type="SMART" id="SM00049">
    <property type="entry name" value="DEP"/>
    <property type="match status" value="1"/>
</dbReference>
<dbReference type="Proteomes" id="UP000664521">
    <property type="component" value="Unassembled WGS sequence"/>
</dbReference>
<proteinExistence type="inferred from homology"/>
<evidence type="ECO:0000313" key="7">
    <source>
        <dbReference type="EMBL" id="CAF9914736.1"/>
    </source>
</evidence>
<feature type="compositionally biased region" description="Polar residues" evidence="5">
    <location>
        <begin position="497"/>
        <end position="509"/>
    </location>
</feature>
<dbReference type="Gene3D" id="1.10.10.10">
    <property type="entry name" value="Winged helix-like DNA-binding domain superfamily/Winged helix DNA-binding domain"/>
    <property type="match status" value="1"/>
</dbReference>
<comment type="subcellular location">
    <subcellularLocation>
        <location evidence="1">Vacuole membrane</location>
        <topology evidence="1">Peripheral membrane protein</topology>
    </subcellularLocation>
</comment>
<dbReference type="InterPro" id="IPR048255">
    <property type="entry name" value="IML1_N"/>
</dbReference>
<dbReference type="PANTHER" id="PTHR13179:SF8">
    <property type="entry name" value="GATOR COMPLEX PROTEIN DEPDC5"/>
    <property type="match status" value="1"/>
</dbReference>
<dbReference type="GO" id="GO:0005774">
    <property type="term" value="C:vacuolar membrane"/>
    <property type="evidence" value="ECO:0007669"/>
    <property type="project" value="UniProtKB-SubCell"/>
</dbReference>
<dbReference type="CDD" id="cd04449">
    <property type="entry name" value="DEP_DEPDC5-like"/>
    <property type="match status" value="1"/>
</dbReference>
<dbReference type="Pfam" id="PF19418">
    <property type="entry name" value="DEPDC5_CTD"/>
    <property type="match status" value="1"/>
</dbReference>
<evidence type="ECO:0000256" key="4">
    <source>
        <dbReference type="ARBA" id="ARBA00021881"/>
    </source>
</evidence>
<dbReference type="PANTHER" id="PTHR13179">
    <property type="entry name" value="DEP DOMAIN CONTAINING PROTEIN 5"/>
    <property type="match status" value="1"/>
</dbReference>
<feature type="domain" description="DEP" evidence="6">
    <location>
        <begin position="1281"/>
        <end position="1356"/>
    </location>
</feature>
<dbReference type="Pfam" id="PF12257">
    <property type="entry name" value="IML1"/>
    <property type="match status" value="1"/>
</dbReference>
<evidence type="ECO:0000313" key="8">
    <source>
        <dbReference type="Proteomes" id="UP000664521"/>
    </source>
</evidence>
<feature type="compositionally biased region" description="Polar residues" evidence="5">
    <location>
        <begin position="63"/>
        <end position="75"/>
    </location>
</feature>
<feature type="compositionally biased region" description="Basic and acidic residues" evidence="5">
    <location>
        <begin position="611"/>
        <end position="624"/>
    </location>
</feature>
<comment type="caution">
    <text evidence="7">The sequence shown here is derived from an EMBL/GenBank/DDBJ whole genome shotgun (WGS) entry which is preliminary data.</text>
</comment>
<dbReference type="GO" id="GO:1990130">
    <property type="term" value="C:GATOR1 complex"/>
    <property type="evidence" value="ECO:0007669"/>
    <property type="project" value="TreeGrafter"/>
</dbReference>
<feature type="region of interest" description="Disordered" evidence="5">
    <location>
        <begin position="797"/>
        <end position="847"/>
    </location>
</feature>
<evidence type="ECO:0000256" key="1">
    <source>
        <dbReference type="ARBA" id="ARBA00004148"/>
    </source>
</evidence>
<feature type="compositionally biased region" description="Polar residues" evidence="5">
    <location>
        <begin position="640"/>
        <end position="651"/>
    </location>
</feature>
<keyword evidence="8" id="KW-1185">Reference proteome</keyword>
<feature type="region of interest" description="Disordered" evidence="5">
    <location>
        <begin position="713"/>
        <end position="759"/>
    </location>
</feature>
<feature type="region of interest" description="Disordered" evidence="5">
    <location>
        <begin position="1708"/>
        <end position="1754"/>
    </location>
</feature>
<evidence type="ECO:0000259" key="6">
    <source>
        <dbReference type="PROSITE" id="PS50186"/>
    </source>
</evidence>
<feature type="region of interest" description="Disordered" evidence="5">
    <location>
        <begin position="598"/>
        <end position="651"/>
    </location>
</feature>
<dbReference type="Pfam" id="PF00610">
    <property type="entry name" value="DEP"/>
    <property type="match status" value="1"/>
</dbReference>
<comment type="similarity">
    <text evidence="2">Belongs to the IML1 family.</text>
</comment>
<organism evidence="7 8">
    <name type="scientific">Heterodermia speciosa</name>
    <dbReference type="NCBI Taxonomy" id="116794"/>
    <lineage>
        <taxon>Eukaryota</taxon>
        <taxon>Fungi</taxon>
        <taxon>Dikarya</taxon>
        <taxon>Ascomycota</taxon>
        <taxon>Pezizomycotina</taxon>
        <taxon>Lecanoromycetes</taxon>
        <taxon>OSLEUM clade</taxon>
        <taxon>Lecanoromycetidae</taxon>
        <taxon>Caliciales</taxon>
        <taxon>Physciaceae</taxon>
        <taxon>Heterodermia</taxon>
    </lineage>
</organism>
<dbReference type="GO" id="GO:0005096">
    <property type="term" value="F:GTPase activator activity"/>
    <property type="evidence" value="ECO:0007669"/>
    <property type="project" value="InterPro"/>
</dbReference>
<evidence type="ECO:0000256" key="5">
    <source>
        <dbReference type="SAM" id="MobiDB-lite"/>
    </source>
</evidence>
<name>A0A8H3F5L2_9LECA</name>
<feature type="region of interest" description="Disordered" evidence="5">
    <location>
        <begin position="1376"/>
        <end position="1406"/>
    </location>
</feature>
<protein>
    <recommendedName>
        <fullName evidence="3">Vacuolar membrane-associated protein IML1</fullName>
    </recommendedName>
    <alternativeName>
        <fullName evidence="4">Vacuolar membrane-associated protein iml1</fullName>
    </alternativeName>
</protein>
<dbReference type="OrthoDB" id="39497at2759"/>
<feature type="region of interest" description="Disordered" evidence="5">
    <location>
        <begin position="62"/>
        <end position="81"/>
    </location>
</feature>
<dbReference type="InterPro" id="IPR036388">
    <property type="entry name" value="WH-like_DNA-bd_sf"/>
</dbReference>
<dbReference type="GO" id="GO:0035556">
    <property type="term" value="P:intracellular signal transduction"/>
    <property type="evidence" value="ECO:0007669"/>
    <property type="project" value="InterPro"/>
</dbReference>
<feature type="region of interest" description="Disordered" evidence="5">
    <location>
        <begin position="488"/>
        <end position="516"/>
    </location>
</feature>
<dbReference type="GO" id="GO:0010508">
    <property type="term" value="P:positive regulation of autophagy"/>
    <property type="evidence" value="ECO:0007669"/>
    <property type="project" value="TreeGrafter"/>
</dbReference>
<evidence type="ECO:0000256" key="3">
    <source>
        <dbReference type="ARBA" id="ARBA00018529"/>
    </source>
</evidence>
<sequence>MKWACSLSIHDDTISAADVLLNLALLPHNCSITAGNLLRLVASNHPQNTRDAQHIDIPDILPKQTQKPSSMSEQSVKPVDNRAGNEIYEDEHPVDNKKGYCFIAKEIDSEQSSKLAGVQISISSQIAQAFGLKKGSSVLLSKVSGAICNASHVEITFRDEYLARADMWHLVTTELARRTVYKDMKIWLMRTIKASVRNVYVNGEKVQSAFFAASTKPIFRSESARYVLFIQMSKEMWDFDASGSGELMFSKAINGFLPELFKRWYDMNAKHLVTVVLFTRIEYDKGSNDREGYPIKEHAEVGILGAARNSHKDFYRVVVSDISSAEGERILGQLKAEFKVFLRDVCICKPTPGSHFSLGLGFAAVSTSELPEQVIAGQPCGASHGNILEAINLASSEFARDYIDRDLVRTGVSIAVVTPGTAVFEVDYDQLLTTTNNLVANGIGIDLICLSRMPLHSVPLFKYRKGPSNNAISTSSTVNEDWIEKGVSSPAPDLSIDGTSKNFRSSQMSHGPDQVSNRDHWSYAMPQWVDVSFWTSASDEGKPGARVPSKLLNVSSSLGQPRKVFRPRVRMYELQMMGIMEGVTDDISIPYLTPIPASRRLKKGRTPSQDSHPRTRDSFEEVSKTKKSQAGNQLAPIWTPNKSQKYRSSTTSDLDRFMNQYDDNVFLYPQAESIAGRELKDAKTMLASKNTPTGIAETMMVETASSYGSFQSIEHTASDDGPVHETTTDSTRQTFQKQRQFATSSGAQESSLPKPKPAKFSRQLSYGLRGFGNIAPKAIASTELSAEHANSPSLLKRNIKSQEVSQPRDIASLGGIEAASGKSSSSKGRSQDTSSADPSIVQASSTLSRPIPIRKNTVIRRAENPSDESNIAVLASSKQGAPHEGPLTIFASGETEIISNSTKTRSNGVPAAHILSPGAIPTPWMTVINPCNPSKADVSTASRLGRWQHILPRPLRASKIKWKSLCSPAAVPITTDDFPTAEEMGTKYTQSSYEINPLNEDDSSESLHSHDGLFREMAAIRLSHGFQMVVGQGIARAMRQSENQETNIFDKDLFTDKDSTVYLAKSNLIHRLRYTESRGIEVKCFVRTEKAALASDIGPFPPITYKPAIRTMLADGYKAREVCLYQQPSDIDWHKVDVFLAGVGKQQPANLAGVQRFWRARFVLIPVDPPANSRRPIQSFNEDNEEEMRLEGIRKLTQMWQKFRYVSPEERRFQVALRQRKDTNPLDIMYQTSNPSAIVAAEKENISEIESASGAVELLPESELYQWSDLNLASLAQTIQSDKGVRMVDRRWHWRLHYSCFIGFEMTTWLLQNFRDIETRQDAVELGNKLMENGLFQHVEQRHNFRDGNYFYQISSNYRTPRPEAKSWFGTRKSVPATPISEVPGKDFPNPPGSGTSSRGGEASGADGFALAGEKQRLGVALSKSLLYDVDHRKRSYRRELITLHYDRLHNPDNCYHIRIEWINVTAKLIEDAIVTWATTVDRYGLKLVEVPLAEASAVTDTHPFRAPYLVELARCPPSQQPQILTYIDAKSFSPQTSNDVHFYQRAILNKFRYVLDFEAARDFPPDVEVAYSWGKPDYTYPQYIHQSGVLLVQITDEGHFLLLANSLCNPIPQDSGQQMSDASFRGYRSSAHLGSPRSSPYSSPMVRPKSDVAIFGHQKPNPGYTTPEELKIELESFCQDTVALDAFYNEAMSKITVPGRHTPRMESSIPAMGLPPSFSLRDKSPASGNDDFRNNGIRTRELVATSVDDVPVE</sequence>
<dbReference type="InterPro" id="IPR045838">
    <property type="entry name" value="DEPDC5_CTD"/>
</dbReference>
<feature type="compositionally biased region" description="Basic and acidic residues" evidence="5">
    <location>
        <begin position="716"/>
        <end position="727"/>
    </location>
</feature>
<dbReference type="InterPro" id="IPR027244">
    <property type="entry name" value="IML1"/>
</dbReference>
<evidence type="ECO:0000256" key="2">
    <source>
        <dbReference type="ARBA" id="ARBA00005643"/>
    </source>
</evidence>
<dbReference type="EMBL" id="CAJPDS010000014">
    <property type="protein sequence ID" value="CAF9914736.1"/>
    <property type="molecule type" value="Genomic_DNA"/>
</dbReference>
<accession>A0A8H3F5L2</accession>
<reference evidence="7" key="1">
    <citation type="submission" date="2021-03" db="EMBL/GenBank/DDBJ databases">
        <authorList>
            <person name="Tagirdzhanova G."/>
        </authorList>
    </citation>
    <scope>NUCLEOTIDE SEQUENCE</scope>
</reference>
<dbReference type="GO" id="GO:1904262">
    <property type="term" value="P:negative regulation of TORC1 signaling"/>
    <property type="evidence" value="ECO:0007669"/>
    <property type="project" value="TreeGrafter"/>
</dbReference>
<dbReference type="InterPro" id="IPR036390">
    <property type="entry name" value="WH_DNA-bd_sf"/>
</dbReference>
<feature type="compositionally biased region" description="Polar residues" evidence="5">
    <location>
        <begin position="728"/>
        <end position="751"/>
    </location>
</feature>
<dbReference type="SUPFAM" id="SSF46785">
    <property type="entry name" value="Winged helix' DNA-binding domain"/>
    <property type="match status" value="1"/>
</dbReference>
<feature type="compositionally biased region" description="Low complexity" evidence="5">
    <location>
        <begin position="820"/>
        <end position="835"/>
    </location>
</feature>
<dbReference type="PROSITE" id="PS50186">
    <property type="entry name" value="DEP"/>
    <property type="match status" value="1"/>
</dbReference>
<gene>
    <name evidence="7" type="primary">IML1</name>
    <name evidence="7" type="ORF">HETSPECPRED_002063</name>
</gene>
<dbReference type="InterPro" id="IPR000591">
    <property type="entry name" value="DEP_dom"/>
</dbReference>
<feature type="compositionally biased region" description="Basic and acidic residues" evidence="5">
    <location>
        <begin position="1721"/>
        <end position="1742"/>
    </location>
</feature>